<dbReference type="Pfam" id="PF00955">
    <property type="entry name" value="HCO3_cotransp"/>
    <property type="match status" value="3"/>
</dbReference>
<dbReference type="Proteomes" id="UP000189580">
    <property type="component" value="Chromosome a"/>
</dbReference>
<dbReference type="GO" id="GO:0006820">
    <property type="term" value="P:monoatomic anion transport"/>
    <property type="evidence" value="ECO:0007669"/>
    <property type="project" value="InterPro"/>
</dbReference>
<evidence type="ECO:0000256" key="3">
    <source>
        <dbReference type="ARBA" id="ARBA00022554"/>
    </source>
</evidence>
<dbReference type="InterPro" id="IPR003020">
    <property type="entry name" value="HCO3_transpt_euk"/>
</dbReference>
<dbReference type="GO" id="GO:0050801">
    <property type="term" value="P:monoatomic ion homeostasis"/>
    <property type="evidence" value="ECO:0007669"/>
    <property type="project" value="TreeGrafter"/>
</dbReference>
<name>A0A167DQR0_9ASCO</name>
<organism evidence="10 11">
    <name type="scientific">Sugiyamaella lignohabitans</name>
    <dbReference type="NCBI Taxonomy" id="796027"/>
    <lineage>
        <taxon>Eukaryota</taxon>
        <taxon>Fungi</taxon>
        <taxon>Dikarya</taxon>
        <taxon>Ascomycota</taxon>
        <taxon>Saccharomycotina</taxon>
        <taxon>Dipodascomycetes</taxon>
        <taxon>Dipodascales</taxon>
        <taxon>Trichomonascaceae</taxon>
        <taxon>Sugiyamaella</taxon>
    </lineage>
</organism>
<sequence length="683" mass="75631">MMGSSGDERSSQNRNVGLARFIRGTIGSPFKGIIHDIKGRLPYYLSDWTDGWNYRVIPSITYMYFTNILPAIAFAQDMFDKTNNSYGVNEVLLASAMGGIVFGLFAGQPLCIVGVTGPVAIFNYTVYEIVNPKGIPYFPFMAWVYLWSMVMHFIIAALNWVNGLRYVTRFSCDMFGFFISVVYIQKGVQMLMREFDHSNGDVETTAIKAYLAIVIALLVMVFGMISIIIGEYSKLFKHSLRKFFSDYGLPLTVVFFSGFAFFPGRLKDAHLNRLNITESFVPTAISGGRTHGWFIHFWDINVGDVFLAIPFALLLTSLFYFDHNVSSLICQGSEFPLKKPASFHWDFFLLGITTGLAGILGIPAPNGLIPQAPLHTMSLCVWKYRRENENLENACVWKNQEENGTTSSVCVWKCLPEDGCGHKSDESNNNSLCEMRNDHARNGIETDCQMRLADSDRSGSDESKSGSCSPLPISTKLQPYIASVVEQRVSNLVQGLLILGTMSGPLLVVLGLLPKGVLAGLFWMMGLSGLMGNGVTAKLKYIFSDEEHIDPKDPLNKVRKKYLYLFVIVACLGAAGEVAITDTIAAVGFPAILIGLVGVGKLLPKIIPEPDMSILDGPTGSEFILRNLSSASWSANNENHEEVLPTANNDAGVELQRLEEGQHQRQDMLRRRSSHSGREVSIN</sequence>
<feature type="region of interest" description="Disordered" evidence="7">
    <location>
        <begin position="659"/>
        <end position="683"/>
    </location>
</feature>
<feature type="transmembrane region" description="Helical" evidence="8">
    <location>
        <begin position="205"/>
        <end position="229"/>
    </location>
</feature>
<dbReference type="KEGG" id="slb:AWJ20_1461"/>
<feature type="transmembrane region" description="Helical" evidence="8">
    <location>
        <begin position="520"/>
        <end position="541"/>
    </location>
</feature>
<feature type="domain" description="Bicarbonate transporter-like transmembrane" evidence="9">
    <location>
        <begin position="478"/>
        <end position="617"/>
    </location>
</feature>
<feature type="transmembrane region" description="Helical" evidence="8">
    <location>
        <begin position="562"/>
        <end position="580"/>
    </location>
</feature>
<proteinExistence type="inferred from homology"/>
<protein>
    <submittedName>
        <fullName evidence="10">Bor1p</fullName>
    </submittedName>
</protein>
<feature type="transmembrane region" description="Helical" evidence="8">
    <location>
        <begin position="341"/>
        <end position="362"/>
    </location>
</feature>
<feature type="transmembrane region" description="Helical" evidence="8">
    <location>
        <begin position="166"/>
        <end position="184"/>
    </location>
</feature>
<dbReference type="EMBL" id="CP014501">
    <property type="protein sequence ID" value="ANB13179.1"/>
    <property type="molecule type" value="Genomic_DNA"/>
</dbReference>
<dbReference type="FunFam" id="1.10.287.570:FF:000003">
    <property type="entry name" value="Anion exchange family protein"/>
    <property type="match status" value="1"/>
</dbReference>
<reference evidence="10 11" key="1">
    <citation type="submission" date="2016-02" db="EMBL/GenBank/DDBJ databases">
        <title>Complete genome sequence and transcriptome regulation of the pentose utilising yeast Sugiyamaella lignohabitans.</title>
        <authorList>
            <person name="Bellasio M."/>
            <person name="Peymann A."/>
            <person name="Valli M."/>
            <person name="Sipitzky M."/>
            <person name="Graf A."/>
            <person name="Sauer M."/>
            <person name="Marx H."/>
            <person name="Mattanovich D."/>
        </authorList>
    </citation>
    <scope>NUCLEOTIDE SEQUENCE [LARGE SCALE GENOMIC DNA]</scope>
    <source>
        <strain evidence="10 11">CBS 10342</strain>
    </source>
</reference>
<dbReference type="Gene3D" id="1.10.287.570">
    <property type="entry name" value="Helical hairpin bin"/>
    <property type="match status" value="1"/>
</dbReference>
<dbReference type="RefSeq" id="XP_018735656.1">
    <property type="nucleotide sequence ID" value="XM_018878343.1"/>
</dbReference>
<dbReference type="GO" id="GO:0000324">
    <property type="term" value="C:fungal-type vacuole"/>
    <property type="evidence" value="ECO:0007669"/>
    <property type="project" value="EnsemblFungi"/>
</dbReference>
<keyword evidence="11" id="KW-1185">Reference proteome</keyword>
<feature type="compositionally biased region" description="Basic and acidic residues" evidence="7">
    <location>
        <begin position="659"/>
        <end position="670"/>
    </location>
</feature>
<feature type="transmembrane region" description="Helical" evidence="8">
    <location>
        <begin position="142"/>
        <end position="160"/>
    </location>
</feature>
<evidence type="ECO:0000256" key="4">
    <source>
        <dbReference type="ARBA" id="ARBA00022692"/>
    </source>
</evidence>
<evidence type="ECO:0000313" key="11">
    <source>
        <dbReference type="Proteomes" id="UP000189580"/>
    </source>
</evidence>
<evidence type="ECO:0000256" key="8">
    <source>
        <dbReference type="SAM" id="Phobius"/>
    </source>
</evidence>
<feature type="transmembrane region" description="Helical" evidence="8">
    <location>
        <begin position="496"/>
        <end position="514"/>
    </location>
</feature>
<dbReference type="GO" id="GO:0005886">
    <property type="term" value="C:plasma membrane"/>
    <property type="evidence" value="ECO:0007669"/>
    <property type="project" value="EnsemblFungi"/>
</dbReference>
<dbReference type="GO" id="GO:0005452">
    <property type="term" value="F:solute:inorganic anion antiporter activity"/>
    <property type="evidence" value="ECO:0007669"/>
    <property type="project" value="InterPro"/>
</dbReference>
<feature type="transmembrane region" description="Helical" evidence="8">
    <location>
        <begin position="249"/>
        <end position="266"/>
    </location>
</feature>
<keyword evidence="5 8" id="KW-1133">Transmembrane helix</keyword>
<dbReference type="GO" id="GO:0080139">
    <property type="term" value="F:borate efflux transmembrane transporter activity"/>
    <property type="evidence" value="ECO:0007669"/>
    <property type="project" value="EnsemblFungi"/>
</dbReference>
<dbReference type="AlphaFoldDB" id="A0A167DQR0"/>
<dbReference type="PANTHER" id="PTHR11453">
    <property type="entry name" value="ANION EXCHANGE PROTEIN"/>
    <property type="match status" value="1"/>
</dbReference>
<dbReference type="GeneID" id="30033266"/>
<feature type="transmembrane region" description="Helical" evidence="8">
    <location>
        <begin position="586"/>
        <end position="603"/>
    </location>
</feature>
<keyword evidence="4 8" id="KW-0812">Transmembrane</keyword>
<evidence type="ECO:0000313" key="10">
    <source>
        <dbReference type="EMBL" id="ANB13179.1"/>
    </source>
</evidence>
<evidence type="ECO:0000256" key="7">
    <source>
        <dbReference type="SAM" id="MobiDB-lite"/>
    </source>
</evidence>
<evidence type="ECO:0000259" key="9">
    <source>
        <dbReference type="Pfam" id="PF00955"/>
    </source>
</evidence>
<accession>A0A167DQR0</accession>
<feature type="transmembrane region" description="Helical" evidence="8">
    <location>
        <begin position="302"/>
        <end position="321"/>
    </location>
</feature>
<comment type="subcellular location">
    <subcellularLocation>
        <location evidence="1">Vacuole membrane</location>
        <topology evidence="1">Multi-pass membrane protein</topology>
    </subcellularLocation>
</comment>
<dbReference type="GO" id="GO:0006623">
    <property type="term" value="P:protein targeting to vacuole"/>
    <property type="evidence" value="ECO:0007669"/>
    <property type="project" value="EnsemblFungi"/>
</dbReference>
<feature type="transmembrane region" description="Helical" evidence="8">
    <location>
        <begin position="56"/>
        <end position="75"/>
    </location>
</feature>
<evidence type="ECO:0000256" key="2">
    <source>
        <dbReference type="ARBA" id="ARBA00010993"/>
    </source>
</evidence>
<dbReference type="OrthoDB" id="1735926at2759"/>
<gene>
    <name evidence="10" type="primary">BOR1</name>
    <name evidence="10" type="ORF">AWJ20_1461</name>
</gene>
<comment type="similarity">
    <text evidence="2">Belongs to the anion exchanger (TC 2.A.31) family.</text>
</comment>
<evidence type="ECO:0000256" key="6">
    <source>
        <dbReference type="ARBA" id="ARBA00023136"/>
    </source>
</evidence>
<dbReference type="InterPro" id="IPR011531">
    <property type="entry name" value="HCO3_transpt-like_TM_dom"/>
</dbReference>
<keyword evidence="3" id="KW-0926">Vacuole</keyword>
<dbReference type="GO" id="GO:0005774">
    <property type="term" value="C:vacuolar membrane"/>
    <property type="evidence" value="ECO:0007669"/>
    <property type="project" value="UniProtKB-SubCell"/>
</dbReference>
<evidence type="ECO:0000256" key="1">
    <source>
        <dbReference type="ARBA" id="ARBA00004128"/>
    </source>
</evidence>
<feature type="domain" description="Bicarbonate transporter-like transmembrane" evidence="9">
    <location>
        <begin position="29"/>
        <end position="199"/>
    </location>
</feature>
<dbReference type="PANTHER" id="PTHR11453:SF82">
    <property type="entry name" value="BORON TRANSPORTER 1"/>
    <property type="match status" value="1"/>
</dbReference>
<keyword evidence="6 8" id="KW-0472">Membrane</keyword>
<evidence type="ECO:0000256" key="5">
    <source>
        <dbReference type="ARBA" id="ARBA00022989"/>
    </source>
</evidence>
<feature type="domain" description="Bicarbonate transporter-like transmembrane" evidence="9">
    <location>
        <begin position="221"/>
        <end position="384"/>
    </location>
</feature>